<dbReference type="AlphaFoldDB" id="A0NKB4"/>
<keyword evidence="1" id="KW-0418">Kinase</keyword>
<accession>A0NKB4</accession>
<proteinExistence type="predicted"/>
<dbReference type="EMBL" id="AAUV01000057">
    <property type="protein sequence ID" value="EAV39118.1"/>
    <property type="molecule type" value="Genomic_DNA"/>
</dbReference>
<dbReference type="HOGENOM" id="CLU_114033_0_0_9"/>
<sequence>MSKVIVISGLTAGGKTALIKALAQKLTNSKIISFDDYDIDQLPSAPSLSTPLSQTANQYDITEVVRAVKSARTKFDYVLVDFPFGNRHNSLASLINLTVYIKTPLDLLLARQILRDYSTSELTDILDWLKTYIIIARSIFLANEQFVSSSADLILDGSSSLPLKVDSVLKNFSAINFKRESMI</sequence>
<evidence type="ECO:0000313" key="2">
    <source>
        <dbReference type="Proteomes" id="UP000003346"/>
    </source>
</evidence>
<dbReference type="Gene3D" id="3.40.50.300">
    <property type="entry name" value="P-loop containing nucleotide triphosphate hydrolases"/>
    <property type="match status" value="1"/>
</dbReference>
<organism evidence="1 2">
    <name type="scientific">Oenococcus oeni ATCC BAA-1163</name>
    <dbReference type="NCBI Taxonomy" id="379360"/>
    <lineage>
        <taxon>Bacteria</taxon>
        <taxon>Bacillati</taxon>
        <taxon>Bacillota</taxon>
        <taxon>Bacilli</taxon>
        <taxon>Lactobacillales</taxon>
        <taxon>Lactobacillaceae</taxon>
        <taxon>Oenococcus</taxon>
    </lineage>
</organism>
<keyword evidence="1" id="KW-0808">Transferase</keyword>
<evidence type="ECO:0000313" key="1">
    <source>
        <dbReference type="EMBL" id="EAV39118.1"/>
    </source>
</evidence>
<name>A0NKB4_OENOE</name>
<gene>
    <name evidence="1" type="ORF">OENOO_62067</name>
</gene>
<dbReference type="InterPro" id="IPR027417">
    <property type="entry name" value="P-loop_NTPase"/>
</dbReference>
<dbReference type="GO" id="GO:0016301">
    <property type="term" value="F:kinase activity"/>
    <property type="evidence" value="ECO:0007669"/>
    <property type="project" value="UniProtKB-KW"/>
</dbReference>
<dbReference type="Proteomes" id="UP000003346">
    <property type="component" value="Unassembled WGS sequence"/>
</dbReference>
<protein>
    <submittedName>
        <fullName evidence="1">Adenylylsulfate kinase</fullName>
    </submittedName>
</protein>
<comment type="caution">
    <text evidence="1">The sequence shown here is derived from an EMBL/GenBank/DDBJ whole genome shotgun (WGS) entry which is preliminary data.</text>
</comment>
<reference evidence="1 2" key="1">
    <citation type="submission" date="2006-11" db="EMBL/GenBank/DDBJ databases">
        <authorList>
            <consortium name="Laboratoire de Microbiologie (Universite Bourgogne)"/>
            <consortium name="GENOME Express"/>
            <consortium name="UMR Oenologie Ampelologie (Universite Bordeaux 2)"/>
            <person name="Guzzo J."/>
        </authorList>
    </citation>
    <scope>NUCLEOTIDE SEQUENCE [LARGE SCALE GENOMIC DNA]</scope>
    <source>
        <strain evidence="1 2">ATCC BAA-1163</strain>
    </source>
</reference>
<dbReference type="SUPFAM" id="SSF52540">
    <property type="entry name" value="P-loop containing nucleoside triphosphate hydrolases"/>
    <property type="match status" value="1"/>
</dbReference>